<dbReference type="PIRSF" id="PIRSF006232">
    <property type="entry name" value="Pirin"/>
    <property type="match status" value="1"/>
</dbReference>
<dbReference type="HOGENOM" id="CLU_045717_5_1_0"/>
<dbReference type="KEGG" id="nde:NIDE0010"/>
<evidence type="ECO:0000259" key="4">
    <source>
        <dbReference type="Pfam" id="PF02678"/>
    </source>
</evidence>
<dbReference type="CDD" id="cd02909">
    <property type="entry name" value="cupin_pirin_N"/>
    <property type="match status" value="1"/>
</dbReference>
<dbReference type="OrthoDB" id="321327at2"/>
<proteinExistence type="inferred from homology"/>
<organism evidence="6 7">
    <name type="scientific">Nitrospira defluvii</name>
    <dbReference type="NCBI Taxonomy" id="330214"/>
    <lineage>
        <taxon>Bacteria</taxon>
        <taxon>Pseudomonadati</taxon>
        <taxon>Nitrospirota</taxon>
        <taxon>Nitrospiria</taxon>
        <taxon>Nitrospirales</taxon>
        <taxon>Nitrospiraceae</taxon>
        <taxon>Nitrospira</taxon>
    </lineage>
</organism>
<gene>
    <name evidence="6" type="ORF">NIDE0010</name>
</gene>
<name>D8P7F6_9BACT</name>
<keyword evidence="2" id="KW-0479">Metal-binding</keyword>
<evidence type="ECO:0000259" key="5">
    <source>
        <dbReference type="Pfam" id="PF05726"/>
    </source>
</evidence>
<dbReference type="STRING" id="330214.NIDE0010"/>
<feature type="binding site" evidence="2">
    <location>
        <position position="70"/>
    </location>
    <ligand>
        <name>Fe cation</name>
        <dbReference type="ChEBI" id="CHEBI:24875"/>
    </ligand>
</feature>
<evidence type="ECO:0000256" key="2">
    <source>
        <dbReference type="PIRSR" id="PIRSR006232-1"/>
    </source>
</evidence>
<accession>D8P7F6</accession>
<reference evidence="6 7" key="1">
    <citation type="journal article" date="2010" name="Proc. Natl. Acad. Sci. U.S.A.">
        <title>A Nitrospira metagenome illuminates the physiology and evolution of globally important nitrite-oxidizing bacteria.</title>
        <authorList>
            <person name="Lucker S."/>
            <person name="Wagner M."/>
            <person name="Maixner F."/>
            <person name="Pelletier E."/>
            <person name="Koch H."/>
            <person name="Vacherie B."/>
            <person name="Rattei T."/>
            <person name="Sinninghe Damste J."/>
            <person name="Spieck E."/>
            <person name="Le Paslier D."/>
            <person name="Daims H."/>
        </authorList>
    </citation>
    <scope>NUCLEOTIDE SEQUENCE [LARGE SCALE GENOMIC DNA]</scope>
</reference>
<dbReference type="AlphaFoldDB" id="D8P7F6"/>
<sequence>MRTDTSITKDLVGVYQAGSHHMVGDGFPVRNMIPGAGVEEQLSPFLMLDYLGPQQFPPTDRQLGVGEHPHRGFETVTIMYHGKVAHRDSTGSGGVIGPGDVQWMTAASGIVHEELHEKEFARQGGLLEGIQLWVNLPKAYKMTAPRYQTLVDAEIPAVELDGGAGRVRVIAGEFRSVKGPAKTFSPVHLYDLRLKAGHRTELDLPEGYNSSLFVLHGQVVVNGSQAVQEVEIALFGQRGEHVVVEAKQDATILVLSGEPIAEPIARYGPFVMNTRDEIIQAVHDYQAGKMGHLS</sequence>
<feature type="domain" description="Pirin C-terminal" evidence="5">
    <location>
        <begin position="190"/>
        <end position="291"/>
    </location>
</feature>
<evidence type="ECO:0000313" key="7">
    <source>
        <dbReference type="Proteomes" id="UP000001660"/>
    </source>
</evidence>
<dbReference type="InterPro" id="IPR012093">
    <property type="entry name" value="Pirin"/>
</dbReference>
<dbReference type="InterPro" id="IPR011051">
    <property type="entry name" value="RmlC_Cupin_sf"/>
</dbReference>
<evidence type="ECO:0000313" key="6">
    <source>
        <dbReference type="EMBL" id="CBK39798.1"/>
    </source>
</evidence>
<dbReference type="PANTHER" id="PTHR43594:SF1">
    <property type="entry name" value="QUERCETIN 2,3-DIOXYGENASE PA2418-RELATED"/>
    <property type="match status" value="1"/>
</dbReference>
<feature type="binding site" evidence="2">
    <location>
        <position position="68"/>
    </location>
    <ligand>
        <name>Fe cation</name>
        <dbReference type="ChEBI" id="CHEBI:24875"/>
    </ligand>
</feature>
<feature type="binding site" evidence="2">
    <location>
        <position position="114"/>
    </location>
    <ligand>
        <name>Fe cation</name>
        <dbReference type="ChEBI" id="CHEBI:24875"/>
    </ligand>
</feature>
<dbReference type="Pfam" id="PF02678">
    <property type="entry name" value="Pirin"/>
    <property type="match status" value="1"/>
</dbReference>
<comment type="similarity">
    <text evidence="1 3">Belongs to the pirin family.</text>
</comment>
<dbReference type="Pfam" id="PF05726">
    <property type="entry name" value="Pirin_C"/>
    <property type="match status" value="1"/>
</dbReference>
<keyword evidence="7" id="KW-1185">Reference proteome</keyword>
<feature type="binding site" evidence="2">
    <location>
        <position position="112"/>
    </location>
    <ligand>
        <name>Fe cation</name>
        <dbReference type="ChEBI" id="CHEBI:24875"/>
    </ligand>
</feature>
<dbReference type="InterPro" id="IPR003829">
    <property type="entry name" value="Pirin_N_dom"/>
</dbReference>
<dbReference type="SUPFAM" id="SSF51182">
    <property type="entry name" value="RmlC-like cupins"/>
    <property type="match status" value="1"/>
</dbReference>
<dbReference type="InterPro" id="IPR014710">
    <property type="entry name" value="RmlC-like_jellyroll"/>
</dbReference>
<comment type="cofactor">
    <cofactor evidence="2">
        <name>Fe cation</name>
        <dbReference type="ChEBI" id="CHEBI:24875"/>
    </cofactor>
    <text evidence="2">Binds 1 Fe cation per subunit.</text>
</comment>
<dbReference type="eggNOG" id="COG1741">
    <property type="taxonomic scope" value="Bacteria"/>
</dbReference>
<dbReference type="GO" id="GO:0046872">
    <property type="term" value="F:metal ion binding"/>
    <property type="evidence" value="ECO:0007669"/>
    <property type="project" value="UniProtKB-KW"/>
</dbReference>
<evidence type="ECO:0000256" key="3">
    <source>
        <dbReference type="RuleBase" id="RU003457"/>
    </source>
</evidence>
<keyword evidence="2" id="KW-0408">Iron</keyword>
<dbReference type="Gene3D" id="2.60.120.10">
    <property type="entry name" value="Jelly Rolls"/>
    <property type="match status" value="2"/>
</dbReference>
<dbReference type="PANTHER" id="PTHR43594">
    <property type="entry name" value="QUERCETIN 2,3-DIOXYGENASE"/>
    <property type="match status" value="1"/>
</dbReference>
<feature type="domain" description="Pirin N-terminal" evidence="4">
    <location>
        <begin position="27"/>
        <end position="134"/>
    </location>
</feature>
<dbReference type="InterPro" id="IPR008778">
    <property type="entry name" value="Pirin_C_dom"/>
</dbReference>
<dbReference type="Proteomes" id="UP000001660">
    <property type="component" value="Chromosome"/>
</dbReference>
<dbReference type="InterPro" id="IPR053186">
    <property type="entry name" value="QDO-related"/>
</dbReference>
<evidence type="ECO:0008006" key="8">
    <source>
        <dbReference type="Google" id="ProtNLM"/>
    </source>
</evidence>
<dbReference type="EMBL" id="FP929003">
    <property type="protein sequence ID" value="CBK39798.1"/>
    <property type="molecule type" value="Genomic_DNA"/>
</dbReference>
<protein>
    <recommendedName>
        <fullName evidence="8">Quercetin 2,3-dioxygenase</fullName>
    </recommendedName>
</protein>
<dbReference type="CDD" id="cd02247">
    <property type="entry name" value="cupin_pirin_C"/>
    <property type="match status" value="1"/>
</dbReference>
<evidence type="ECO:0000256" key="1">
    <source>
        <dbReference type="ARBA" id="ARBA00008416"/>
    </source>
</evidence>